<reference evidence="2" key="1">
    <citation type="journal article" date="2019" name="Int. J. Syst. Evol. Microbiol.">
        <title>The Global Catalogue of Microorganisms (GCM) 10K type strain sequencing project: providing services to taxonomists for standard genome sequencing and annotation.</title>
        <authorList>
            <consortium name="The Broad Institute Genomics Platform"/>
            <consortium name="The Broad Institute Genome Sequencing Center for Infectious Disease"/>
            <person name="Wu L."/>
            <person name="Ma J."/>
        </authorList>
    </citation>
    <scope>NUCLEOTIDE SEQUENCE [LARGE SCALE GENOMIC DNA]</scope>
    <source>
        <strain evidence="2">JCM 18123</strain>
    </source>
</reference>
<comment type="caution">
    <text evidence="1">The sequence shown here is derived from an EMBL/GenBank/DDBJ whole genome shotgun (WGS) entry which is preliminary data.</text>
</comment>
<evidence type="ECO:0008006" key="3">
    <source>
        <dbReference type="Google" id="ProtNLM"/>
    </source>
</evidence>
<evidence type="ECO:0000313" key="2">
    <source>
        <dbReference type="Proteomes" id="UP001499993"/>
    </source>
</evidence>
<keyword evidence="2" id="KW-1185">Reference proteome</keyword>
<organism evidence="1 2">
    <name type="scientific">Streptomonospora halophila</name>
    <dbReference type="NCBI Taxonomy" id="427369"/>
    <lineage>
        <taxon>Bacteria</taxon>
        <taxon>Bacillati</taxon>
        <taxon>Actinomycetota</taxon>
        <taxon>Actinomycetes</taxon>
        <taxon>Streptosporangiales</taxon>
        <taxon>Nocardiopsidaceae</taxon>
        <taxon>Streptomonospora</taxon>
    </lineage>
</organism>
<proteinExistence type="predicted"/>
<evidence type="ECO:0000313" key="1">
    <source>
        <dbReference type="EMBL" id="GAA4944484.1"/>
    </source>
</evidence>
<sequence length="109" mass="11559">MAGLDMLRGSALTGVRVDAPAHRVTLGLRLERAGGPADYTLVLEGVTDFSYFDESADPWPQPLVTAVASHHDPDSMRLDFGIAREGAGLTVTCGKAVLRRSGPHSSERG</sequence>
<dbReference type="EMBL" id="BAABIK010000015">
    <property type="protein sequence ID" value="GAA4944484.1"/>
    <property type="molecule type" value="Genomic_DNA"/>
</dbReference>
<protein>
    <recommendedName>
        <fullName evidence="3">Immunity protein 50</fullName>
    </recommendedName>
</protein>
<dbReference type="Proteomes" id="UP001499993">
    <property type="component" value="Unassembled WGS sequence"/>
</dbReference>
<accession>A0ABP9GIR0</accession>
<gene>
    <name evidence="1" type="ORF">GCM10023224_29420</name>
</gene>
<name>A0ABP9GIR0_9ACTN</name>
<dbReference type="RefSeq" id="WP_344144423.1">
    <property type="nucleotide sequence ID" value="NZ_BAABIK010000015.1"/>
</dbReference>